<dbReference type="CDD" id="cd00093">
    <property type="entry name" value="HTH_XRE"/>
    <property type="match status" value="1"/>
</dbReference>
<dbReference type="OrthoDB" id="2316304at2"/>
<evidence type="ECO:0000313" key="3">
    <source>
        <dbReference type="Proteomes" id="UP000051679"/>
    </source>
</evidence>
<name>A0A0R1ZLP1_9LACO</name>
<feature type="domain" description="HTH cro/C1-type" evidence="1">
    <location>
        <begin position="24"/>
        <end position="78"/>
    </location>
</feature>
<dbReference type="SMART" id="SM00530">
    <property type="entry name" value="HTH_XRE"/>
    <property type="match status" value="1"/>
</dbReference>
<evidence type="ECO:0000259" key="1">
    <source>
        <dbReference type="PROSITE" id="PS50943"/>
    </source>
</evidence>
<sequence>MFNANYNEGQAMHVAPTTSAADAIRELMTFHHITQAEFAQHAAISQKQLSFILNRKAFMSIPVARQIEAATGMNAQWLLQLDLNYQYGEAAQSPGISMDD</sequence>
<dbReference type="Proteomes" id="UP000051679">
    <property type="component" value="Unassembled WGS sequence"/>
</dbReference>
<keyword evidence="3" id="KW-1185">Reference proteome</keyword>
<dbReference type="RefSeq" id="WP_056975738.1">
    <property type="nucleotide sequence ID" value="NZ_AYYO01000024.1"/>
</dbReference>
<proteinExistence type="predicted"/>
<dbReference type="PROSITE" id="PS50943">
    <property type="entry name" value="HTH_CROC1"/>
    <property type="match status" value="1"/>
</dbReference>
<reference evidence="2 3" key="1">
    <citation type="journal article" date="2015" name="Genome Announc.">
        <title>Expanding the biotechnology potential of lactobacilli through comparative genomics of 213 strains and associated genera.</title>
        <authorList>
            <person name="Sun Z."/>
            <person name="Harris H.M."/>
            <person name="McCann A."/>
            <person name="Guo C."/>
            <person name="Argimon S."/>
            <person name="Zhang W."/>
            <person name="Yang X."/>
            <person name="Jeffery I.B."/>
            <person name="Cooney J.C."/>
            <person name="Kagawa T.F."/>
            <person name="Liu W."/>
            <person name="Song Y."/>
            <person name="Salvetti E."/>
            <person name="Wrobel A."/>
            <person name="Rasinkangas P."/>
            <person name="Parkhill J."/>
            <person name="Rea M.C."/>
            <person name="O'Sullivan O."/>
            <person name="Ritari J."/>
            <person name="Douillard F.P."/>
            <person name="Paul Ross R."/>
            <person name="Yang R."/>
            <person name="Briner A.E."/>
            <person name="Felis G.E."/>
            <person name="de Vos W.M."/>
            <person name="Barrangou R."/>
            <person name="Klaenhammer T.R."/>
            <person name="Caufield P.W."/>
            <person name="Cui Y."/>
            <person name="Zhang H."/>
            <person name="O'Toole P.W."/>
        </authorList>
    </citation>
    <scope>NUCLEOTIDE SEQUENCE [LARGE SCALE GENOMIC DNA]</scope>
    <source>
        <strain evidence="2 3">DSM 20505</strain>
    </source>
</reference>
<dbReference type="AlphaFoldDB" id="A0A0R1ZLP1"/>
<dbReference type="InterPro" id="IPR001387">
    <property type="entry name" value="Cro/C1-type_HTH"/>
</dbReference>
<dbReference type="Gene3D" id="1.10.260.40">
    <property type="entry name" value="lambda repressor-like DNA-binding domains"/>
    <property type="match status" value="1"/>
</dbReference>
<dbReference type="EMBL" id="AYYO01000024">
    <property type="protein sequence ID" value="KRM55266.1"/>
    <property type="molecule type" value="Genomic_DNA"/>
</dbReference>
<dbReference type="PATRIC" id="fig|1291052.5.peg.1446"/>
<accession>A0A0R1ZLP1</accession>
<protein>
    <recommendedName>
        <fullName evidence="1">HTH cro/C1-type domain-containing protein</fullName>
    </recommendedName>
</protein>
<dbReference type="SUPFAM" id="SSF47413">
    <property type="entry name" value="lambda repressor-like DNA-binding domains"/>
    <property type="match status" value="1"/>
</dbReference>
<evidence type="ECO:0000313" key="2">
    <source>
        <dbReference type="EMBL" id="KRM55266.1"/>
    </source>
</evidence>
<comment type="caution">
    <text evidence="2">The sequence shown here is derived from an EMBL/GenBank/DDBJ whole genome shotgun (WGS) entry which is preliminary data.</text>
</comment>
<gene>
    <name evidence="2" type="ORF">FC18_GL001427</name>
</gene>
<organism evidence="2 3">
    <name type="scientific">Lacticaseibacillus sharpeae JCM 1186 = DSM 20505</name>
    <dbReference type="NCBI Taxonomy" id="1291052"/>
    <lineage>
        <taxon>Bacteria</taxon>
        <taxon>Bacillati</taxon>
        <taxon>Bacillota</taxon>
        <taxon>Bacilli</taxon>
        <taxon>Lactobacillales</taxon>
        <taxon>Lactobacillaceae</taxon>
        <taxon>Lacticaseibacillus</taxon>
    </lineage>
</organism>
<dbReference type="GO" id="GO:0003677">
    <property type="term" value="F:DNA binding"/>
    <property type="evidence" value="ECO:0007669"/>
    <property type="project" value="InterPro"/>
</dbReference>
<dbReference type="InterPro" id="IPR010982">
    <property type="entry name" value="Lambda_DNA-bd_dom_sf"/>
</dbReference>